<dbReference type="EMBL" id="LXQA010173709">
    <property type="protein sequence ID" value="MCI29601.1"/>
    <property type="molecule type" value="Genomic_DNA"/>
</dbReference>
<dbReference type="Proteomes" id="UP000265520">
    <property type="component" value="Unassembled WGS sequence"/>
</dbReference>
<proteinExistence type="predicted"/>
<sequence length="30" mass="3479">FCYGGSMSWNMVFSWLDGPSYLGYYPSLYS</sequence>
<comment type="caution">
    <text evidence="1">The sequence shown here is derived from an EMBL/GenBank/DDBJ whole genome shotgun (WGS) entry which is preliminary data.</text>
</comment>
<evidence type="ECO:0000313" key="1">
    <source>
        <dbReference type="EMBL" id="MCI29601.1"/>
    </source>
</evidence>
<name>A0A392QZ27_9FABA</name>
<protein>
    <submittedName>
        <fullName evidence="1">Uncharacterized protein</fullName>
    </submittedName>
</protein>
<keyword evidence="2" id="KW-1185">Reference proteome</keyword>
<dbReference type="AlphaFoldDB" id="A0A392QZ27"/>
<accession>A0A392QZ27</accession>
<organism evidence="1 2">
    <name type="scientific">Trifolium medium</name>
    <dbReference type="NCBI Taxonomy" id="97028"/>
    <lineage>
        <taxon>Eukaryota</taxon>
        <taxon>Viridiplantae</taxon>
        <taxon>Streptophyta</taxon>
        <taxon>Embryophyta</taxon>
        <taxon>Tracheophyta</taxon>
        <taxon>Spermatophyta</taxon>
        <taxon>Magnoliopsida</taxon>
        <taxon>eudicotyledons</taxon>
        <taxon>Gunneridae</taxon>
        <taxon>Pentapetalae</taxon>
        <taxon>rosids</taxon>
        <taxon>fabids</taxon>
        <taxon>Fabales</taxon>
        <taxon>Fabaceae</taxon>
        <taxon>Papilionoideae</taxon>
        <taxon>50 kb inversion clade</taxon>
        <taxon>NPAAA clade</taxon>
        <taxon>Hologalegina</taxon>
        <taxon>IRL clade</taxon>
        <taxon>Trifolieae</taxon>
        <taxon>Trifolium</taxon>
    </lineage>
</organism>
<feature type="non-terminal residue" evidence="1">
    <location>
        <position position="1"/>
    </location>
</feature>
<evidence type="ECO:0000313" key="2">
    <source>
        <dbReference type="Proteomes" id="UP000265520"/>
    </source>
</evidence>
<reference evidence="1 2" key="1">
    <citation type="journal article" date="2018" name="Front. Plant Sci.">
        <title>Red Clover (Trifolium pratense) and Zigzag Clover (T. medium) - A Picture of Genomic Similarities and Differences.</title>
        <authorList>
            <person name="Dluhosova J."/>
            <person name="Istvanek J."/>
            <person name="Nedelnik J."/>
            <person name="Repkova J."/>
        </authorList>
    </citation>
    <scope>NUCLEOTIDE SEQUENCE [LARGE SCALE GENOMIC DNA]</scope>
    <source>
        <strain evidence="2">cv. 10/8</strain>
        <tissue evidence="1">Leaf</tissue>
    </source>
</reference>